<dbReference type="RefSeq" id="WP_132252953.1">
    <property type="nucleotide sequence ID" value="NZ_SMAL01000007.1"/>
</dbReference>
<dbReference type="PANTHER" id="PTHR22916">
    <property type="entry name" value="GLYCOSYLTRANSFERASE"/>
    <property type="match status" value="1"/>
</dbReference>
<keyword evidence="1" id="KW-0677">Repeat</keyword>
<sequence>MISIILPVFNGEKFICNAIQSVLLQTYSKWELIIVDDGSTDQTSSLVKIFSDKRIKYIYQKNQGPASARNQGINIAKGEYIAFIDADDLYLEDKLKEQVEYLRLHPEIDIVYNDIKVVDESLSYLYSLNSEHVYNSKEEFLAMLLFRQIIPLPPSIMLKKSCFEEGIRFNKKYSHGEDYDLTIQLAKKFCFGYLPKTLYIYRRHDNNLTNNHKKQLEAEINVLHCLGYSNIELIVEKSNFPFFDRKLLLAKIYLKLEEVKPAERILLDLYKKNKKHSLINFYLGNCSYQLDDLERAKTFFESAILNECNKAEFYNNLGCVYARLGEMEKAHLLFQKALLKRPEYLDAFYNKEEINNNKKDWKLTKRQLRKNLTKYHIK</sequence>
<dbReference type="SMART" id="SM00028">
    <property type="entry name" value="TPR"/>
    <property type="match status" value="2"/>
</dbReference>
<keyword evidence="6" id="KW-1185">Reference proteome</keyword>
<keyword evidence="2 3" id="KW-0802">TPR repeat</keyword>
<dbReference type="InterPro" id="IPR013105">
    <property type="entry name" value="TPR_2"/>
</dbReference>
<dbReference type="AlphaFoldDB" id="A0A4R3MJ39"/>
<dbReference type="PANTHER" id="PTHR22916:SF3">
    <property type="entry name" value="UDP-GLCNAC:BETAGAL BETA-1,3-N-ACETYLGLUCOSAMINYLTRANSFERASE-LIKE PROTEIN 1"/>
    <property type="match status" value="1"/>
</dbReference>
<dbReference type="SUPFAM" id="SSF53448">
    <property type="entry name" value="Nucleotide-diphospho-sugar transferases"/>
    <property type="match status" value="1"/>
</dbReference>
<dbReference type="SUPFAM" id="SSF48452">
    <property type="entry name" value="TPR-like"/>
    <property type="match status" value="1"/>
</dbReference>
<keyword evidence="5" id="KW-0808">Transferase</keyword>
<gene>
    <name evidence="5" type="ORF">EDC18_107102</name>
</gene>
<dbReference type="Pfam" id="PF07719">
    <property type="entry name" value="TPR_2"/>
    <property type="match status" value="1"/>
</dbReference>
<evidence type="ECO:0000313" key="6">
    <source>
        <dbReference type="Proteomes" id="UP000294902"/>
    </source>
</evidence>
<evidence type="ECO:0000256" key="1">
    <source>
        <dbReference type="ARBA" id="ARBA00022737"/>
    </source>
</evidence>
<dbReference type="EMBL" id="SMAL01000007">
    <property type="protein sequence ID" value="TCT14033.1"/>
    <property type="molecule type" value="Genomic_DNA"/>
</dbReference>
<dbReference type="PROSITE" id="PS50293">
    <property type="entry name" value="TPR_REGION"/>
    <property type="match status" value="1"/>
</dbReference>
<feature type="domain" description="Glycosyltransferase 2-like" evidence="4">
    <location>
        <begin position="3"/>
        <end position="130"/>
    </location>
</feature>
<evidence type="ECO:0000313" key="5">
    <source>
        <dbReference type="EMBL" id="TCT14033.1"/>
    </source>
</evidence>
<dbReference type="Pfam" id="PF00535">
    <property type="entry name" value="Glycos_transf_2"/>
    <property type="match status" value="1"/>
</dbReference>
<reference evidence="5 6" key="1">
    <citation type="submission" date="2019-03" db="EMBL/GenBank/DDBJ databases">
        <title>Genomic Encyclopedia of Type Strains, Phase IV (KMG-IV): sequencing the most valuable type-strain genomes for metagenomic binning, comparative biology and taxonomic classification.</title>
        <authorList>
            <person name="Goeker M."/>
        </authorList>
    </citation>
    <scope>NUCLEOTIDE SEQUENCE [LARGE SCALE GENOMIC DNA]</scope>
    <source>
        <strain evidence="5 6">DSM 24629</strain>
    </source>
</reference>
<comment type="caution">
    <text evidence="5">The sequence shown here is derived from an EMBL/GenBank/DDBJ whole genome shotgun (WGS) entry which is preliminary data.</text>
</comment>
<proteinExistence type="predicted"/>
<feature type="repeat" description="TPR" evidence="3">
    <location>
        <begin position="311"/>
        <end position="344"/>
    </location>
</feature>
<dbReference type="Gene3D" id="1.25.40.10">
    <property type="entry name" value="Tetratricopeptide repeat domain"/>
    <property type="match status" value="1"/>
</dbReference>
<evidence type="ECO:0000259" key="4">
    <source>
        <dbReference type="Pfam" id="PF00535"/>
    </source>
</evidence>
<organism evidence="5 6">
    <name type="scientific">Natranaerovirga pectinivora</name>
    <dbReference type="NCBI Taxonomy" id="682400"/>
    <lineage>
        <taxon>Bacteria</taxon>
        <taxon>Bacillati</taxon>
        <taxon>Bacillota</taxon>
        <taxon>Clostridia</taxon>
        <taxon>Lachnospirales</taxon>
        <taxon>Natranaerovirgaceae</taxon>
        <taxon>Natranaerovirga</taxon>
    </lineage>
</organism>
<evidence type="ECO:0000256" key="2">
    <source>
        <dbReference type="ARBA" id="ARBA00022803"/>
    </source>
</evidence>
<dbReference type="InterPro" id="IPR019734">
    <property type="entry name" value="TPR_rpt"/>
</dbReference>
<evidence type="ECO:0000256" key="3">
    <source>
        <dbReference type="PROSITE-ProRule" id="PRU00339"/>
    </source>
</evidence>
<dbReference type="InterPro" id="IPR001173">
    <property type="entry name" value="Glyco_trans_2-like"/>
</dbReference>
<dbReference type="InterPro" id="IPR029044">
    <property type="entry name" value="Nucleotide-diphossugar_trans"/>
</dbReference>
<dbReference type="GO" id="GO:0016758">
    <property type="term" value="F:hexosyltransferase activity"/>
    <property type="evidence" value="ECO:0007669"/>
    <property type="project" value="UniProtKB-ARBA"/>
</dbReference>
<dbReference type="PROSITE" id="PS50005">
    <property type="entry name" value="TPR"/>
    <property type="match status" value="1"/>
</dbReference>
<dbReference type="InterPro" id="IPR011990">
    <property type="entry name" value="TPR-like_helical_dom_sf"/>
</dbReference>
<dbReference type="OrthoDB" id="9785185at2"/>
<dbReference type="Proteomes" id="UP000294902">
    <property type="component" value="Unassembled WGS sequence"/>
</dbReference>
<dbReference type="Gene3D" id="3.90.550.10">
    <property type="entry name" value="Spore Coat Polysaccharide Biosynthesis Protein SpsA, Chain A"/>
    <property type="match status" value="1"/>
</dbReference>
<name>A0A4R3MJ39_9FIRM</name>
<accession>A0A4R3MJ39</accession>
<protein>
    <submittedName>
        <fullName evidence="5">Glycosyltransferase involved in cell wall biosynthesis</fullName>
    </submittedName>
</protein>